<dbReference type="SUPFAM" id="SSF54909">
    <property type="entry name" value="Dimeric alpha+beta barrel"/>
    <property type="match status" value="1"/>
</dbReference>
<evidence type="ECO:0000259" key="4">
    <source>
        <dbReference type="PROSITE" id="PS50956"/>
    </source>
</evidence>
<accession>A0A3N4GFW3</accession>
<keyword evidence="3" id="KW-0804">Transcription</keyword>
<dbReference type="SMART" id="SM00344">
    <property type="entry name" value="HTH_ASNC"/>
    <property type="match status" value="1"/>
</dbReference>
<dbReference type="InterPro" id="IPR019887">
    <property type="entry name" value="Tscrpt_reg_AsnC/Lrp_C"/>
</dbReference>
<sequence>MDAIDGSILAALADDPRATVLAIADRTQLSRNTVQARLSKFEQRGVLRSFERSIDPAALGYPLTAFILTNVTQSQLTPIADALSEVAEVVEVHGLSGISDLLVHVVARDADDLYRIAGQILDIPGVTRTTTALVMRKLVDYRVSGLLERLIAQ</sequence>
<dbReference type="PANTHER" id="PTHR30154">
    <property type="entry name" value="LEUCINE-RESPONSIVE REGULATORY PROTEIN"/>
    <property type="match status" value="1"/>
</dbReference>
<dbReference type="GO" id="GO:0005829">
    <property type="term" value="C:cytosol"/>
    <property type="evidence" value="ECO:0007669"/>
    <property type="project" value="TreeGrafter"/>
</dbReference>
<dbReference type="EMBL" id="RKMH01000009">
    <property type="protein sequence ID" value="RPA59546.1"/>
    <property type="molecule type" value="Genomic_DNA"/>
</dbReference>
<dbReference type="Gene3D" id="3.30.70.920">
    <property type="match status" value="1"/>
</dbReference>
<dbReference type="Gene3D" id="1.10.10.10">
    <property type="entry name" value="Winged helix-like DNA-binding domain superfamily/Winged helix DNA-binding domain"/>
    <property type="match status" value="1"/>
</dbReference>
<dbReference type="SUPFAM" id="SSF46785">
    <property type="entry name" value="Winged helix' DNA-binding domain"/>
    <property type="match status" value="1"/>
</dbReference>
<proteinExistence type="predicted"/>
<dbReference type="OrthoDB" id="9809462at2"/>
<evidence type="ECO:0000256" key="3">
    <source>
        <dbReference type="ARBA" id="ARBA00023163"/>
    </source>
</evidence>
<evidence type="ECO:0000313" key="6">
    <source>
        <dbReference type="Proteomes" id="UP000267536"/>
    </source>
</evidence>
<gene>
    <name evidence="5" type="ORF">EF294_13210</name>
</gene>
<comment type="caution">
    <text evidence="5">The sequence shown here is derived from an EMBL/GenBank/DDBJ whole genome shotgun (WGS) entry which is preliminary data.</text>
</comment>
<organism evidence="5 6">
    <name type="scientific">Gordonia oryzae</name>
    <dbReference type="NCBI Taxonomy" id="2487349"/>
    <lineage>
        <taxon>Bacteria</taxon>
        <taxon>Bacillati</taxon>
        <taxon>Actinomycetota</taxon>
        <taxon>Actinomycetes</taxon>
        <taxon>Mycobacteriales</taxon>
        <taxon>Gordoniaceae</taxon>
        <taxon>Gordonia</taxon>
    </lineage>
</organism>
<feature type="domain" description="HTH asnC-type" evidence="4">
    <location>
        <begin position="1"/>
        <end position="62"/>
    </location>
</feature>
<dbReference type="InterPro" id="IPR036390">
    <property type="entry name" value="WH_DNA-bd_sf"/>
</dbReference>
<evidence type="ECO:0000313" key="5">
    <source>
        <dbReference type="EMBL" id="RPA59546.1"/>
    </source>
</evidence>
<keyword evidence="2" id="KW-0238">DNA-binding</keyword>
<keyword evidence="6" id="KW-1185">Reference proteome</keyword>
<protein>
    <submittedName>
        <fullName evidence="5">Lrp/AsnC family transcriptional regulator</fullName>
    </submittedName>
</protein>
<evidence type="ECO:0000256" key="2">
    <source>
        <dbReference type="ARBA" id="ARBA00023125"/>
    </source>
</evidence>
<dbReference type="PANTHER" id="PTHR30154:SF34">
    <property type="entry name" value="TRANSCRIPTIONAL REGULATOR AZLB"/>
    <property type="match status" value="1"/>
</dbReference>
<dbReference type="PRINTS" id="PR00033">
    <property type="entry name" value="HTHASNC"/>
</dbReference>
<dbReference type="GO" id="GO:0043200">
    <property type="term" value="P:response to amino acid"/>
    <property type="evidence" value="ECO:0007669"/>
    <property type="project" value="TreeGrafter"/>
</dbReference>
<dbReference type="GO" id="GO:0043565">
    <property type="term" value="F:sequence-specific DNA binding"/>
    <property type="evidence" value="ECO:0007669"/>
    <property type="project" value="InterPro"/>
</dbReference>
<dbReference type="InterPro" id="IPR000485">
    <property type="entry name" value="AsnC-type_HTH_dom"/>
</dbReference>
<dbReference type="Pfam" id="PF13412">
    <property type="entry name" value="HTH_24"/>
    <property type="match status" value="1"/>
</dbReference>
<keyword evidence="1" id="KW-0805">Transcription regulation</keyword>
<reference evidence="5 6" key="1">
    <citation type="submission" date="2018-11" db="EMBL/GenBank/DDBJ databases">
        <title>Draft genome sequence of Gordonia sp. RS15-1S isolated from rice stems.</title>
        <authorList>
            <person name="Muangham S."/>
        </authorList>
    </citation>
    <scope>NUCLEOTIDE SEQUENCE [LARGE SCALE GENOMIC DNA]</scope>
    <source>
        <strain evidence="5 6">RS15-1S</strain>
    </source>
</reference>
<name>A0A3N4GFW3_9ACTN</name>
<dbReference type="PROSITE" id="PS50956">
    <property type="entry name" value="HTH_ASNC_2"/>
    <property type="match status" value="1"/>
</dbReference>
<dbReference type="InterPro" id="IPR019888">
    <property type="entry name" value="Tscrpt_reg_AsnC-like"/>
</dbReference>
<evidence type="ECO:0000256" key="1">
    <source>
        <dbReference type="ARBA" id="ARBA00023015"/>
    </source>
</evidence>
<dbReference type="InterPro" id="IPR011008">
    <property type="entry name" value="Dimeric_a/b-barrel"/>
</dbReference>
<dbReference type="Proteomes" id="UP000267536">
    <property type="component" value="Unassembled WGS sequence"/>
</dbReference>
<dbReference type="InterPro" id="IPR036388">
    <property type="entry name" value="WH-like_DNA-bd_sf"/>
</dbReference>
<dbReference type="AlphaFoldDB" id="A0A3N4GFW3"/>
<dbReference type="Pfam" id="PF01037">
    <property type="entry name" value="AsnC_trans_reg"/>
    <property type="match status" value="1"/>
</dbReference>